<comment type="caution">
    <text evidence="3">The sequence shown here is derived from an EMBL/GenBank/DDBJ whole genome shotgun (WGS) entry which is preliminary data.</text>
</comment>
<dbReference type="EMBL" id="LUGH01000160">
    <property type="protein sequence ID" value="OBZ88323.1"/>
    <property type="molecule type" value="Genomic_DNA"/>
</dbReference>
<evidence type="ECO:0000313" key="4">
    <source>
        <dbReference type="Proteomes" id="UP000093000"/>
    </source>
</evidence>
<keyword evidence="4" id="KW-1185">Reference proteome</keyword>
<protein>
    <submittedName>
        <fullName evidence="3">RRP15-like protein</fullName>
    </submittedName>
</protein>
<organism evidence="3 4">
    <name type="scientific">Choanephora cucurbitarum</name>
    <dbReference type="NCBI Taxonomy" id="101091"/>
    <lineage>
        <taxon>Eukaryota</taxon>
        <taxon>Fungi</taxon>
        <taxon>Fungi incertae sedis</taxon>
        <taxon>Mucoromycota</taxon>
        <taxon>Mucoromycotina</taxon>
        <taxon>Mucoromycetes</taxon>
        <taxon>Mucorales</taxon>
        <taxon>Mucorineae</taxon>
        <taxon>Choanephoraceae</taxon>
        <taxon>Choanephoroideae</taxon>
        <taxon>Choanephora</taxon>
    </lineage>
</organism>
<feature type="compositionally biased region" description="Acidic residues" evidence="2">
    <location>
        <begin position="49"/>
        <end position="89"/>
    </location>
</feature>
<dbReference type="GO" id="GO:0000470">
    <property type="term" value="P:maturation of LSU-rRNA"/>
    <property type="evidence" value="ECO:0007669"/>
    <property type="project" value="TreeGrafter"/>
</dbReference>
<reference evidence="3 4" key="1">
    <citation type="submission" date="2016-03" db="EMBL/GenBank/DDBJ databases">
        <title>Choanephora cucurbitarum.</title>
        <authorList>
            <person name="Min B."/>
            <person name="Park H."/>
            <person name="Park J.-H."/>
            <person name="Shin H.-D."/>
            <person name="Choi I.-G."/>
        </authorList>
    </citation>
    <scope>NUCLEOTIDE SEQUENCE [LARGE SCALE GENOMIC DNA]</scope>
    <source>
        <strain evidence="3 4">KUS-F28377</strain>
    </source>
</reference>
<dbReference type="InParanoid" id="A0A1C7NGU0"/>
<evidence type="ECO:0000313" key="3">
    <source>
        <dbReference type="EMBL" id="OBZ88323.1"/>
    </source>
</evidence>
<dbReference type="AlphaFoldDB" id="A0A1C7NGU0"/>
<proteinExistence type="inferred from homology"/>
<dbReference type="STRING" id="101091.A0A1C7NGU0"/>
<dbReference type="OrthoDB" id="20949at2759"/>
<dbReference type="Pfam" id="PF07890">
    <property type="entry name" value="Rrp15p"/>
    <property type="match status" value="1"/>
</dbReference>
<dbReference type="PANTHER" id="PTHR13245:SF14">
    <property type="entry name" value="RRP15-LIKE PROTEIN"/>
    <property type="match status" value="1"/>
</dbReference>
<dbReference type="GO" id="GO:0030687">
    <property type="term" value="C:preribosome, large subunit precursor"/>
    <property type="evidence" value="ECO:0007669"/>
    <property type="project" value="TreeGrafter"/>
</dbReference>
<evidence type="ECO:0000256" key="1">
    <source>
        <dbReference type="ARBA" id="ARBA00007462"/>
    </source>
</evidence>
<evidence type="ECO:0000256" key="2">
    <source>
        <dbReference type="SAM" id="MobiDB-lite"/>
    </source>
</evidence>
<comment type="similarity">
    <text evidence="1">Belongs to the RRP15 family.</text>
</comment>
<dbReference type="PANTHER" id="PTHR13245">
    <property type="entry name" value="RRP15-LIKE PROTEIN"/>
    <property type="match status" value="1"/>
</dbReference>
<sequence>MAAKKQIKKQSSTKEEIEVVPKKTVTFSQKVQKKRKTPAEPTLEQNNSTEEEDEDEDEKDSEDESMDENEDADVEESEDDDDDDMDLDNEEVKQPKKYSSEAFSDAMTKILASSLSGSDKKQPILARSKGVERKIEDEKLDHKARKILSAQKKALKEKGRVIPDYTTFDYEKGLRKVATRGVVKLFNAIRTQQKVTEVAVEKAASTRKTRVAIEKAKDVSTMSKSSFLDLLKTGQK</sequence>
<dbReference type="GO" id="GO:0000460">
    <property type="term" value="P:maturation of 5.8S rRNA"/>
    <property type="evidence" value="ECO:0007669"/>
    <property type="project" value="TreeGrafter"/>
</dbReference>
<feature type="compositionally biased region" description="Basic and acidic residues" evidence="2">
    <location>
        <begin position="12"/>
        <end position="21"/>
    </location>
</feature>
<dbReference type="Proteomes" id="UP000093000">
    <property type="component" value="Unassembled WGS sequence"/>
</dbReference>
<name>A0A1C7NGU0_9FUNG</name>
<feature type="region of interest" description="Disordered" evidence="2">
    <location>
        <begin position="1"/>
        <end position="103"/>
    </location>
</feature>
<gene>
    <name evidence="3" type="primary">Rrp15</name>
    <name evidence="3" type="ORF">A0J61_03627</name>
</gene>
<accession>A0A1C7NGU0</accession>
<dbReference type="FunCoup" id="A0A1C7NGU0">
    <property type="interactions" value="23"/>
</dbReference>
<dbReference type="InterPro" id="IPR012459">
    <property type="entry name" value="Rrp15"/>
</dbReference>